<dbReference type="GO" id="GO:0005811">
    <property type="term" value="C:lipid droplet"/>
    <property type="evidence" value="ECO:0007669"/>
    <property type="project" value="TreeGrafter"/>
</dbReference>
<evidence type="ECO:0000313" key="6">
    <source>
        <dbReference type="Proteomes" id="UP000244309"/>
    </source>
</evidence>
<dbReference type="GeneID" id="37009966"/>
<dbReference type="InterPro" id="IPR018520">
    <property type="entry name" value="UPP_synth-like_CS"/>
</dbReference>
<dbReference type="NCBIfam" id="TIGR00055">
    <property type="entry name" value="uppS"/>
    <property type="match status" value="1"/>
</dbReference>
<dbReference type="VEuPathDB" id="FungiDB:CXQ85_004636"/>
<dbReference type="Proteomes" id="UP000244309">
    <property type="component" value="Unassembled WGS sequence"/>
</dbReference>
<comment type="similarity">
    <text evidence="3">Belongs to the UPP synthase family.</text>
</comment>
<dbReference type="PANTHER" id="PTHR10291:SF2">
    <property type="entry name" value="DEHYDRODOLICHYL DIPHOSPHATE SYNTHASE COMPLEX SUBUNIT SRT1"/>
    <property type="match status" value="1"/>
</dbReference>
<dbReference type="GO" id="GO:0045547">
    <property type="term" value="F:ditrans,polycis-polyprenyl diphosphate synthase [(2E,6E)-farnesyl diphosphate specific] activity"/>
    <property type="evidence" value="ECO:0007669"/>
    <property type="project" value="TreeGrafter"/>
</dbReference>
<evidence type="ECO:0000256" key="1">
    <source>
        <dbReference type="ARBA" id="ARBA00022679"/>
    </source>
</evidence>
<dbReference type="FunFam" id="3.40.1180.10:FF:000005">
    <property type="entry name" value="Alkyl transferase"/>
    <property type="match status" value="1"/>
</dbReference>
<dbReference type="EC" id="2.5.1.-" evidence="3"/>
<comment type="caution">
    <text evidence="5">The sequence shown here is derived from an EMBL/GenBank/DDBJ whole genome shotgun (WGS) entry which is preliminary data.</text>
</comment>
<dbReference type="InterPro" id="IPR036424">
    <property type="entry name" value="UPP_synth-like_sf"/>
</dbReference>
<dbReference type="GO" id="GO:0005783">
    <property type="term" value="C:endoplasmic reticulum"/>
    <property type="evidence" value="ECO:0007669"/>
    <property type="project" value="TreeGrafter"/>
</dbReference>
<organism evidence="5 6">
    <name type="scientific">Candidozyma haemuli</name>
    <dbReference type="NCBI Taxonomy" id="45357"/>
    <lineage>
        <taxon>Eukaryota</taxon>
        <taxon>Fungi</taxon>
        <taxon>Dikarya</taxon>
        <taxon>Ascomycota</taxon>
        <taxon>Saccharomycotina</taxon>
        <taxon>Pichiomycetes</taxon>
        <taxon>Metschnikowiaceae</taxon>
        <taxon>Candidozyma</taxon>
    </lineage>
</organism>
<dbReference type="STRING" id="45357.A0A2V1AYQ8"/>
<dbReference type="EMBL" id="PKFO01000006">
    <property type="protein sequence ID" value="PVH21971.1"/>
    <property type="molecule type" value="Genomic_DNA"/>
</dbReference>
<sequence length="302" mass="34482">MIDLTFLQKIADLVRIIPFAWIVLDFIKDILISIITTGPAPKHVGFIMDGNRRFAKKKALPLKDGHTAGAMSLISVLETCYRIGVSDITVYAFSIENFNRSKEEVDTLMALLRDKLKYLSLYDDSYARVNQVRVRIIGNRSMIPADILEDLQKVEEITNVESSKRTLNVCFPYTSRDDIVRSIQEVCENGTPKSDIDVPELYKNMYMGPDSPQLDLLIRTSGHTRLSDFMLWQCTHNCKIEFVSTLWPDFKFIALYSILLKWSYYQQKEIKSQRNARPPPPEKVVDITALPPPPPFASVTGN</sequence>
<evidence type="ECO:0000256" key="4">
    <source>
        <dbReference type="SAM" id="MobiDB-lite"/>
    </source>
</evidence>
<dbReference type="CDD" id="cd00475">
    <property type="entry name" value="Cis_IPPS"/>
    <property type="match status" value="1"/>
</dbReference>
<dbReference type="GO" id="GO:1904423">
    <property type="term" value="C:dehydrodolichyl diphosphate synthase complex"/>
    <property type="evidence" value="ECO:0007669"/>
    <property type="project" value="TreeGrafter"/>
</dbReference>
<feature type="region of interest" description="Disordered" evidence="4">
    <location>
        <begin position="271"/>
        <end position="302"/>
    </location>
</feature>
<keyword evidence="2" id="KW-0460">Magnesium</keyword>
<keyword evidence="6" id="KW-1185">Reference proteome</keyword>
<protein>
    <recommendedName>
        <fullName evidence="3">Alkyl transferase</fullName>
        <ecNumber evidence="3">2.5.1.-</ecNumber>
    </recommendedName>
</protein>
<evidence type="ECO:0000313" key="5">
    <source>
        <dbReference type="EMBL" id="PVH21971.1"/>
    </source>
</evidence>
<dbReference type="PANTHER" id="PTHR10291">
    <property type="entry name" value="DEHYDRODOLICHYL DIPHOSPHATE SYNTHASE FAMILY MEMBER"/>
    <property type="match status" value="1"/>
</dbReference>
<dbReference type="SUPFAM" id="SSF64005">
    <property type="entry name" value="Undecaprenyl diphosphate synthase"/>
    <property type="match status" value="1"/>
</dbReference>
<name>A0A2V1AYQ8_9ASCO</name>
<dbReference type="Pfam" id="PF01255">
    <property type="entry name" value="Prenyltransf"/>
    <property type="match status" value="1"/>
</dbReference>
<evidence type="ECO:0000256" key="2">
    <source>
        <dbReference type="ARBA" id="ARBA00022842"/>
    </source>
</evidence>
<accession>A0A2V1AYQ8</accession>
<evidence type="ECO:0000256" key="3">
    <source>
        <dbReference type="RuleBase" id="RU363018"/>
    </source>
</evidence>
<dbReference type="HAMAP" id="MF_01139">
    <property type="entry name" value="ISPT"/>
    <property type="match status" value="1"/>
</dbReference>
<dbReference type="RefSeq" id="XP_025342911.1">
    <property type="nucleotide sequence ID" value="XM_025488249.1"/>
</dbReference>
<proteinExistence type="inferred from homology"/>
<dbReference type="PROSITE" id="PS01066">
    <property type="entry name" value="UPP_SYNTHASE"/>
    <property type="match status" value="1"/>
</dbReference>
<gene>
    <name evidence="5" type="ORF">CXQ85_004636</name>
</gene>
<dbReference type="GO" id="GO:0016094">
    <property type="term" value="P:polyprenol biosynthetic process"/>
    <property type="evidence" value="ECO:0007669"/>
    <property type="project" value="TreeGrafter"/>
</dbReference>
<dbReference type="OrthoDB" id="4173905at2759"/>
<dbReference type="Gene3D" id="3.40.1180.10">
    <property type="entry name" value="Decaprenyl diphosphate synthase-like"/>
    <property type="match status" value="1"/>
</dbReference>
<dbReference type="AlphaFoldDB" id="A0A2V1AYQ8"/>
<keyword evidence="1 3" id="KW-0808">Transferase</keyword>
<reference evidence="5 6" key="1">
    <citation type="submission" date="2017-12" db="EMBL/GenBank/DDBJ databases">
        <title>Genome Sequence of a Multidrug-Resistant Candida haemulonii Isolate from a Patient with Chronic Leg Ulcers in Israel.</title>
        <authorList>
            <person name="Chow N.A."/>
            <person name="Gade L."/>
            <person name="Batra D."/>
            <person name="Rowe L.A."/>
            <person name="Ben-Ami R."/>
            <person name="Loparev V.N."/>
            <person name="Litvintseva A.P."/>
        </authorList>
    </citation>
    <scope>NUCLEOTIDE SEQUENCE [LARGE SCALE GENOMIC DNA]</scope>
    <source>
        <strain evidence="5 6">B11899</strain>
    </source>
</reference>
<dbReference type="GO" id="GO:0016020">
    <property type="term" value="C:membrane"/>
    <property type="evidence" value="ECO:0007669"/>
    <property type="project" value="TreeGrafter"/>
</dbReference>
<dbReference type="InterPro" id="IPR001441">
    <property type="entry name" value="UPP_synth-like"/>
</dbReference>